<dbReference type="Proteomes" id="UP000256485">
    <property type="component" value="Unassembled WGS sequence"/>
</dbReference>
<dbReference type="GO" id="GO:0010411">
    <property type="term" value="P:xyloglucan metabolic process"/>
    <property type="evidence" value="ECO:0007669"/>
    <property type="project" value="TreeGrafter"/>
</dbReference>
<dbReference type="InterPro" id="IPR052025">
    <property type="entry name" value="Xyloglucanase_GH74"/>
</dbReference>
<dbReference type="AlphaFoldDB" id="A0A3D9V5K7"/>
<evidence type="ECO:0000313" key="8">
    <source>
        <dbReference type="Proteomes" id="UP000256485"/>
    </source>
</evidence>
<evidence type="ECO:0000256" key="5">
    <source>
        <dbReference type="ARBA" id="ARBA00023326"/>
    </source>
</evidence>
<keyword evidence="8" id="KW-1185">Reference proteome</keyword>
<accession>A0A3D9V5K7</accession>
<dbReference type="CDD" id="cd15482">
    <property type="entry name" value="Sialidase_non-viral"/>
    <property type="match status" value="2"/>
</dbReference>
<protein>
    <recommendedName>
        <fullName evidence="9">BNR/Asp-box repeat protein</fullName>
    </recommendedName>
</protein>
<comment type="caution">
    <text evidence="7">The sequence shown here is derived from an EMBL/GenBank/DDBJ whole genome shotgun (WGS) entry which is preliminary data.</text>
</comment>
<comment type="similarity">
    <text evidence="6">Belongs to the glycosyl hydrolase 74 family.</text>
</comment>
<dbReference type="PANTHER" id="PTHR43739:SF2">
    <property type="entry name" value="OLIGOXYLOGLUCAN-REDUCING END-SPECIFIC XYLOGLUCANASE-RELATED"/>
    <property type="match status" value="1"/>
</dbReference>
<evidence type="ECO:0000256" key="1">
    <source>
        <dbReference type="ARBA" id="ARBA00022729"/>
    </source>
</evidence>
<evidence type="ECO:0000256" key="3">
    <source>
        <dbReference type="ARBA" id="ARBA00023277"/>
    </source>
</evidence>
<dbReference type="PANTHER" id="PTHR43739">
    <property type="entry name" value="XYLOGLUCANASE (EUROFUNG)"/>
    <property type="match status" value="1"/>
</dbReference>
<gene>
    <name evidence="7" type="ORF">DFJ64_1377</name>
</gene>
<name>A0A3D9V5K7_THECX</name>
<dbReference type="EMBL" id="QTUC01000001">
    <property type="protein sequence ID" value="REF35983.1"/>
    <property type="molecule type" value="Genomic_DNA"/>
</dbReference>
<organism evidence="7 8">
    <name type="scientific">Thermasporomyces composti</name>
    <dbReference type="NCBI Taxonomy" id="696763"/>
    <lineage>
        <taxon>Bacteria</taxon>
        <taxon>Bacillati</taxon>
        <taxon>Actinomycetota</taxon>
        <taxon>Actinomycetes</taxon>
        <taxon>Propionibacteriales</taxon>
        <taxon>Nocardioidaceae</taxon>
        <taxon>Thermasporomyces</taxon>
    </lineage>
</organism>
<sequence length="766" mass="82504">MTALVVVLLGTSQLPGLPALFPSPNREGPPASQRYEWRNVVVNGGGFVTGIEFSPAQPGLAYARTDIGGAYRWDDEEERWVPLTDWLGWEDWNLYGIESVAPDPVDANRVYLAAGSYTSSVGGRAAILRSSDQGRSWERTDLPFKLGANEDGRSMGERLAVVPDDNRILYLGTRNDGLWRSDDYGATWSRVRSFRARGLPGVGIAFVLPLTKGTIYVGVADPRGSVVRSVDGGRTWRLVPRQPRGLLPHHAAVARDGSVWFTYANAPGPNGMTDGAVWRLEPRRDRWRDVTPRRPNRGGEPGFGYTGLAVDPTAAGTVVVSTNNRWAGSDGLFRTTDAGRHWHFIASWQDLVPTDSRRMLPLGVRTLSVPPMSDGSMSSSDGSMSGGSTRRLRVVHQRLDITAAPYLAWGGTPRGGWWIGDVAVDPFDPDRVLYTTGATIFGTDDMSASDRGTLTHWSVRSQGIEETAVKDLVSPPEGAPLLSAVADLGGFRHDSLTVSPRAGMFEDPILTTGTSIDVAGRHPKVVVRVGLRDSAPHGAVSRDGGRTWRPFASEPDGTAGGGFVAVSADGRAIVWSTEDGRLLRSTDDGRTWHPVRGLPPGVEVEADDVDPRRFYAFDGATARLLRSVDGGRTFRSVGGGLVHGHGQLRSVPGRAGHLWLAKWEGGLLSSTDGGRSFAPVPGVDAAEAVGFGRAALGRDHPAVFVVGRIGGVRGVFRSDDTGESWVRINDDDHQYGKTFVVTGDPRRYGRVYLGTNGRGILVADPD</sequence>
<dbReference type="Gene3D" id="2.130.10.10">
    <property type="entry name" value="YVTN repeat-like/Quinoprotein amine dehydrogenase"/>
    <property type="match status" value="2"/>
</dbReference>
<keyword evidence="4" id="KW-0326">Glycosidase</keyword>
<dbReference type="GO" id="GO:0000272">
    <property type="term" value="P:polysaccharide catabolic process"/>
    <property type="evidence" value="ECO:0007669"/>
    <property type="project" value="UniProtKB-KW"/>
</dbReference>
<evidence type="ECO:0000256" key="4">
    <source>
        <dbReference type="ARBA" id="ARBA00023295"/>
    </source>
</evidence>
<evidence type="ECO:0000256" key="6">
    <source>
        <dbReference type="ARBA" id="ARBA00037986"/>
    </source>
</evidence>
<evidence type="ECO:0008006" key="9">
    <source>
        <dbReference type="Google" id="ProtNLM"/>
    </source>
</evidence>
<keyword evidence="2" id="KW-0378">Hydrolase</keyword>
<evidence type="ECO:0000256" key="2">
    <source>
        <dbReference type="ARBA" id="ARBA00022801"/>
    </source>
</evidence>
<dbReference type="SUPFAM" id="SSF110296">
    <property type="entry name" value="Oligoxyloglucan reducing end-specific cellobiohydrolase"/>
    <property type="match status" value="2"/>
</dbReference>
<reference evidence="7 8" key="1">
    <citation type="submission" date="2018-08" db="EMBL/GenBank/DDBJ databases">
        <title>Sequencing the genomes of 1000 actinobacteria strains.</title>
        <authorList>
            <person name="Klenk H.-P."/>
        </authorList>
    </citation>
    <scope>NUCLEOTIDE SEQUENCE [LARGE SCALE GENOMIC DNA]</scope>
    <source>
        <strain evidence="7 8">DSM 22891</strain>
    </source>
</reference>
<proteinExistence type="inferred from homology"/>
<dbReference type="GO" id="GO:0016798">
    <property type="term" value="F:hydrolase activity, acting on glycosyl bonds"/>
    <property type="evidence" value="ECO:0007669"/>
    <property type="project" value="UniProtKB-KW"/>
</dbReference>
<dbReference type="InterPro" id="IPR015943">
    <property type="entry name" value="WD40/YVTN_repeat-like_dom_sf"/>
</dbReference>
<keyword evidence="5" id="KW-0624">Polysaccharide degradation</keyword>
<evidence type="ECO:0000313" key="7">
    <source>
        <dbReference type="EMBL" id="REF35983.1"/>
    </source>
</evidence>
<keyword evidence="3" id="KW-0119">Carbohydrate metabolism</keyword>
<keyword evidence="1" id="KW-0732">Signal</keyword>